<dbReference type="SUPFAM" id="SSF53901">
    <property type="entry name" value="Thiolase-like"/>
    <property type="match status" value="2"/>
</dbReference>
<evidence type="ECO:0000259" key="3">
    <source>
        <dbReference type="Pfam" id="PF01154"/>
    </source>
</evidence>
<keyword evidence="2 5" id="KW-0808">Transferase</keyword>
<dbReference type="InterPro" id="IPR016039">
    <property type="entry name" value="Thiolase-like"/>
</dbReference>
<dbReference type="Proteomes" id="UP001596227">
    <property type="component" value="Unassembled WGS sequence"/>
</dbReference>
<evidence type="ECO:0000313" key="5">
    <source>
        <dbReference type="EMBL" id="MFC6296065.1"/>
    </source>
</evidence>
<evidence type="ECO:0000259" key="4">
    <source>
        <dbReference type="Pfam" id="PF08540"/>
    </source>
</evidence>
<protein>
    <submittedName>
        <fullName evidence="5">Hydroxymethylglutaryl-CoA synthase</fullName>
        <ecNumber evidence="5">2.3.3.10</ecNumber>
    </submittedName>
</protein>
<dbReference type="Pfam" id="PF01154">
    <property type="entry name" value="HMG_CoA_synt_N"/>
    <property type="match status" value="1"/>
</dbReference>
<feature type="domain" description="Hydroxymethylglutaryl-coenzyme A synthase C-terminal" evidence="4">
    <location>
        <begin position="258"/>
        <end position="348"/>
    </location>
</feature>
<dbReference type="InterPro" id="IPR013746">
    <property type="entry name" value="HMG_CoA_synt_C_dom"/>
</dbReference>
<sequence length="389" mass="43015">MKIGIDKLHFASSHLYVDMAELATARNEAPDKYLIGIGQSKMAVIPPSQDAVTLAANAAAPMLTAADIKAIDLLIVATESGVDNSKAAAIYVAKLLGLDRRLRTIEMKEACYAATAGVKLAQDHVHVHPEKKALVIGTDIARYGLHTPGEPTQGGGAMAMLISADPQVLALADDSVLLSQDVMDFWRPLYHTTALVDGKYSSNIYIDYFQDVFKTYLEEQQTTIEAFKALTFHLPYTKMGLKALRSVLPMATTTQQQALSTHFEHARQLNREVGNLYTGSLYLSLLSLLLTDPELMTDDLIGLFSYGSGAEGEFYTGRLQANYQQGLDLGLPQRLARRRRVSVTEYEMLFNGQLALNADDQTIACDDDPHRFVLTGQRHEQRQYQDREN</sequence>
<comment type="similarity">
    <text evidence="1">Belongs to the thiolase-like superfamily. HMG-CoA synthase family.</text>
</comment>
<evidence type="ECO:0000256" key="2">
    <source>
        <dbReference type="ARBA" id="ARBA00022679"/>
    </source>
</evidence>
<dbReference type="InterPro" id="IPR013528">
    <property type="entry name" value="HMG_CoA_synth_N"/>
</dbReference>
<dbReference type="RefSeq" id="WP_137607229.1">
    <property type="nucleotide sequence ID" value="NZ_BJDH01000004.1"/>
</dbReference>
<organism evidence="5 6">
    <name type="scientific">Lactiplantibacillus daoliensis</name>
    <dbReference type="NCBI Taxonomy" id="2559916"/>
    <lineage>
        <taxon>Bacteria</taxon>
        <taxon>Bacillati</taxon>
        <taxon>Bacillota</taxon>
        <taxon>Bacilli</taxon>
        <taxon>Lactobacillales</taxon>
        <taxon>Lactobacillaceae</taxon>
        <taxon>Lactiplantibacillus</taxon>
    </lineage>
</organism>
<accession>A0ABW1UIY4</accession>
<dbReference type="Pfam" id="PF08540">
    <property type="entry name" value="HMG_CoA_synt_C"/>
    <property type="match status" value="1"/>
</dbReference>
<name>A0ABW1UIY4_9LACO</name>
<feature type="domain" description="Hydroxymethylglutaryl-coenzyme A synthase N-terminal" evidence="3">
    <location>
        <begin position="3"/>
        <end position="165"/>
    </location>
</feature>
<keyword evidence="5" id="KW-0012">Acyltransferase</keyword>
<evidence type="ECO:0000256" key="1">
    <source>
        <dbReference type="ARBA" id="ARBA00007061"/>
    </source>
</evidence>
<evidence type="ECO:0000313" key="6">
    <source>
        <dbReference type="Proteomes" id="UP001596227"/>
    </source>
</evidence>
<dbReference type="PANTHER" id="PTHR43323:SF2">
    <property type="entry name" value="HYDROXYMETHYLGLUTARYL-COA SYNTHASE"/>
    <property type="match status" value="1"/>
</dbReference>
<gene>
    <name evidence="5" type="ORF">ACFQH1_12700</name>
</gene>
<comment type="caution">
    <text evidence="5">The sequence shown here is derived from an EMBL/GenBank/DDBJ whole genome shotgun (WGS) entry which is preliminary data.</text>
</comment>
<reference evidence="6" key="1">
    <citation type="journal article" date="2019" name="Int. J. Syst. Evol. Microbiol.">
        <title>The Global Catalogue of Microorganisms (GCM) 10K type strain sequencing project: providing services to taxonomists for standard genome sequencing and annotation.</title>
        <authorList>
            <consortium name="The Broad Institute Genomics Platform"/>
            <consortium name="The Broad Institute Genome Sequencing Center for Infectious Disease"/>
            <person name="Wu L."/>
            <person name="Ma J."/>
        </authorList>
    </citation>
    <scope>NUCLEOTIDE SEQUENCE [LARGE SCALE GENOMIC DNA]</scope>
    <source>
        <strain evidence="6">CCM 8934</strain>
    </source>
</reference>
<dbReference type="InterPro" id="IPR011554">
    <property type="entry name" value="HMG_CoA_synthase_prok"/>
</dbReference>
<proteinExistence type="inferred from homology"/>
<dbReference type="Gene3D" id="3.40.47.10">
    <property type="match status" value="2"/>
</dbReference>
<dbReference type="NCBIfam" id="TIGR01835">
    <property type="entry name" value="HMG-CoA-S_prok"/>
    <property type="match status" value="1"/>
</dbReference>
<dbReference type="EC" id="2.3.3.10" evidence="5"/>
<dbReference type="EMBL" id="JBHSSB010000032">
    <property type="protein sequence ID" value="MFC6296065.1"/>
    <property type="molecule type" value="Genomic_DNA"/>
</dbReference>
<keyword evidence="6" id="KW-1185">Reference proteome</keyword>
<dbReference type="CDD" id="cd00827">
    <property type="entry name" value="init_cond_enzymes"/>
    <property type="match status" value="1"/>
</dbReference>
<dbReference type="PANTHER" id="PTHR43323">
    <property type="entry name" value="3-HYDROXY-3-METHYLGLUTARYL COENZYME A SYNTHASE"/>
    <property type="match status" value="1"/>
</dbReference>
<dbReference type="GO" id="GO:0004421">
    <property type="term" value="F:hydroxymethylglutaryl-CoA synthase activity"/>
    <property type="evidence" value="ECO:0007669"/>
    <property type="project" value="UniProtKB-EC"/>
</dbReference>